<feature type="region of interest" description="Disordered" evidence="1">
    <location>
        <begin position="1"/>
        <end position="135"/>
    </location>
</feature>
<feature type="compositionally biased region" description="Polar residues" evidence="1">
    <location>
        <begin position="361"/>
        <end position="374"/>
    </location>
</feature>
<sequence length="1090" mass="120345">MMSHDQRRASDVLTAARPNGRGSNKPTTSILGHKRTGSGRIESKENYAGARDIRASPTFSEASSRQSQSPYSPALHPAARDHRNSAPIASLGDLGSPRDTRIPRPKTTAPNLSTTNPRRTPQMQSPSGPSRNVRQPIGLKAAFKLAEEQEARERSGSDEDGTINLRQAFNMANAEANHLALGSPSPAPRSYRRRESEDLRSNQFFGSGGPSMDLGLQLKKFDRNHQLGNAGASGAGAFTTKGRVGPKVAETANTLAEKASNSSLGSSPENRRTSQPNLDPGKQKQPASGMVDWENAGRDSLLPSVEFAPLPPVEFDGDVDLKGSPDAKPSAFSPEKSFNWHLDADFTAGDLQVSNSPRIKLANSSTAFGDPSTSESRRSNDRLKQIKALEIEAANAIISDEEASSIAKRGNSRLDEIRAREMEATSPRALAQSRLDEIRAQNSEARSRSQSPEEARTSSKPGSRSKSASPANDQAEKMTHGSVSPFIDRPSSGTPLSSLRNSYHEPLDGLEKGKDTASQDQPKGLPGDDSYDLLRRLARATSSSPSPNASPKLSGPIAKVEAGSTRTSEERDNSRPLLTRQDRRPRDLGAKSSRDRLTVGFAHLRKEQSSDSLEEKRRSLASSEPDPTARIEAEMKLFALGDNYSEKGSTRAPSPGLSEKSEPIEEQTPRPQRNIVDPLSQPTPRVTGAYVETPMTVKAERDSDWVDLEPDKQTSSSSGVLSGFRRWTGASTGRSEVPQVKREGSNASETMIKASGRSSVPAARRTRSVSRRRRPLVNTAKIPTVKDDLRAILRQHQIDDSTLDDFDGFLLDQDIDHEELEKIVDDTVTKLEEDLNVPGLTDHERELQAYDRMSKTLKTGLLGIRSAKQGIERLEDKVAHSEKKDPLIPVLADLGLSSSSPIPLFHPQLGDSTTHIYVPPLYRRHPFRFTPLGLLTLILSIWYTVECIFCSLYVDPYDCADPKLPCDWSPNEPYYPYAAPFMLDEWITGGKGRALAWRVGEDLGDIVSEVVDWATGHDFTQEDELYMDVWQRKRHRRRLKKWGLVRTWIEPIEFRDKFRAWREAWSVRQRALETGEPVWGDESMSADERL</sequence>
<dbReference type="EMBL" id="JAFIMR010000033">
    <property type="protein sequence ID" value="KAI1859817.1"/>
    <property type="molecule type" value="Genomic_DNA"/>
</dbReference>
<dbReference type="Proteomes" id="UP000829685">
    <property type="component" value="Unassembled WGS sequence"/>
</dbReference>
<feature type="compositionally biased region" description="Polar residues" evidence="1">
    <location>
        <begin position="108"/>
        <end position="133"/>
    </location>
</feature>
<evidence type="ECO:0000313" key="2">
    <source>
        <dbReference type="EMBL" id="KAI1859817.1"/>
    </source>
</evidence>
<feature type="compositionally biased region" description="Basic and acidic residues" evidence="1">
    <location>
        <begin position="434"/>
        <end position="457"/>
    </location>
</feature>
<organism evidence="2 3">
    <name type="scientific">Neoarthrinium moseri</name>
    <dbReference type="NCBI Taxonomy" id="1658444"/>
    <lineage>
        <taxon>Eukaryota</taxon>
        <taxon>Fungi</taxon>
        <taxon>Dikarya</taxon>
        <taxon>Ascomycota</taxon>
        <taxon>Pezizomycotina</taxon>
        <taxon>Sordariomycetes</taxon>
        <taxon>Xylariomycetidae</taxon>
        <taxon>Amphisphaeriales</taxon>
        <taxon>Apiosporaceae</taxon>
        <taxon>Neoarthrinium</taxon>
    </lineage>
</organism>
<feature type="compositionally biased region" description="Polar residues" evidence="1">
    <location>
        <begin position="255"/>
        <end position="277"/>
    </location>
</feature>
<feature type="region of interest" description="Disordered" evidence="1">
    <location>
        <begin position="178"/>
        <end position="211"/>
    </location>
</feature>
<feature type="compositionally biased region" description="Polar residues" evidence="1">
    <location>
        <begin position="491"/>
        <end position="501"/>
    </location>
</feature>
<feature type="region of interest" description="Disordered" evidence="1">
    <location>
        <begin position="255"/>
        <end position="290"/>
    </location>
</feature>
<feature type="compositionally biased region" description="Polar residues" evidence="1">
    <location>
        <begin position="21"/>
        <end position="30"/>
    </location>
</feature>
<proteinExistence type="predicted"/>
<feature type="region of interest" description="Disordered" evidence="1">
    <location>
        <begin position="417"/>
        <end position="688"/>
    </location>
</feature>
<feature type="region of interest" description="Disordered" evidence="1">
    <location>
        <begin position="708"/>
        <end position="747"/>
    </location>
</feature>
<feature type="compositionally biased region" description="Basic and acidic residues" evidence="1">
    <location>
        <begin position="567"/>
        <end position="597"/>
    </location>
</feature>
<feature type="compositionally biased region" description="Low complexity" evidence="1">
    <location>
        <begin position="458"/>
        <end position="471"/>
    </location>
</feature>
<comment type="caution">
    <text evidence="2">The sequence shown here is derived from an EMBL/GenBank/DDBJ whole genome shotgun (WGS) entry which is preliminary data.</text>
</comment>
<evidence type="ECO:0000313" key="3">
    <source>
        <dbReference type="Proteomes" id="UP000829685"/>
    </source>
</evidence>
<keyword evidence="3" id="KW-1185">Reference proteome</keyword>
<feature type="compositionally biased region" description="Polar residues" evidence="1">
    <location>
        <begin position="57"/>
        <end position="71"/>
    </location>
</feature>
<feature type="compositionally biased region" description="Low complexity" evidence="1">
    <location>
        <begin position="542"/>
        <end position="554"/>
    </location>
</feature>
<reference evidence="2" key="1">
    <citation type="submission" date="2021-03" db="EMBL/GenBank/DDBJ databases">
        <title>Revisited historic fungal species revealed as producer of novel bioactive compounds through whole genome sequencing and comparative genomics.</title>
        <authorList>
            <person name="Vignolle G.A."/>
            <person name="Hochenegger N."/>
            <person name="Mach R.L."/>
            <person name="Mach-Aigner A.R."/>
            <person name="Javad Rahimi M."/>
            <person name="Salim K.A."/>
            <person name="Chan C.M."/>
            <person name="Lim L.B.L."/>
            <person name="Cai F."/>
            <person name="Druzhinina I.S."/>
            <person name="U'Ren J.M."/>
            <person name="Derntl C."/>
        </authorList>
    </citation>
    <scope>NUCLEOTIDE SEQUENCE</scope>
    <source>
        <strain evidence="2">TUCIM 5799</strain>
    </source>
</reference>
<name>A0A9Q0AKW0_9PEZI</name>
<accession>A0A9Q0AKW0</accession>
<protein>
    <submittedName>
        <fullName evidence="2">Uncharacterized protein</fullName>
    </submittedName>
</protein>
<feature type="region of interest" description="Disordered" evidence="1">
    <location>
        <begin position="752"/>
        <end position="771"/>
    </location>
</feature>
<feature type="compositionally biased region" description="Basic and acidic residues" evidence="1">
    <location>
        <begin position="1"/>
        <end position="10"/>
    </location>
</feature>
<feature type="region of interest" description="Disordered" evidence="1">
    <location>
        <begin position="361"/>
        <end position="381"/>
    </location>
</feature>
<feature type="compositionally biased region" description="Basic and acidic residues" evidence="1">
    <location>
        <begin position="502"/>
        <end position="517"/>
    </location>
</feature>
<gene>
    <name evidence="2" type="ORF">JX265_010266</name>
</gene>
<evidence type="ECO:0000256" key="1">
    <source>
        <dbReference type="SAM" id="MobiDB-lite"/>
    </source>
</evidence>
<dbReference type="AlphaFoldDB" id="A0A9Q0AKW0"/>
<feature type="compositionally biased region" description="Basic and acidic residues" evidence="1">
    <location>
        <begin position="604"/>
        <end position="618"/>
    </location>
</feature>